<name>A0A1M7YZZ0_9VIBR</name>
<gene>
    <name evidence="1" type="ORF">VQ7734_03934</name>
</gene>
<sequence length="48" mass="5469">MAYDIELSLDENEIPELCLNSEQGVALGWYSFLGNKNLNNNVLIQVRQ</sequence>
<evidence type="ECO:0000313" key="1">
    <source>
        <dbReference type="EMBL" id="SHO58164.1"/>
    </source>
</evidence>
<organism evidence="1 2">
    <name type="scientific">Vibrio quintilis</name>
    <dbReference type="NCBI Taxonomy" id="1117707"/>
    <lineage>
        <taxon>Bacteria</taxon>
        <taxon>Pseudomonadati</taxon>
        <taxon>Pseudomonadota</taxon>
        <taxon>Gammaproteobacteria</taxon>
        <taxon>Vibrionales</taxon>
        <taxon>Vibrionaceae</taxon>
        <taxon>Vibrio</taxon>
    </lineage>
</organism>
<evidence type="ECO:0000313" key="2">
    <source>
        <dbReference type="Proteomes" id="UP000184600"/>
    </source>
</evidence>
<dbReference type="AlphaFoldDB" id="A0A1M7YZZ0"/>
<accession>A0A1M7YZZ0</accession>
<dbReference type="Proteomes" id="UP000184600">
    <property type="component" value="Unassembled WGS sequence"/>
</dbReference>
<dbReference type="STRING" id="1117707.VQ7734_03934"/>
<reference evidence="2" key="1">
    <citation type="submission" date="2016-12" db="EMBL/GenBank/DDBJ databases">
        <authorList>
            <person name="Rodrigo-Torres L."/>
            <person name="Arahal R.D."/>
            <person name="Lucena T."/>
        </authorList>
    </citation>
    <scope>NUCLEOTIDE SEQUENCE [LARGE SCALE GENOMIC DNA]</scope>
</reference>
<keyword evidence="2" id="KW-1185">Reference proteome</keyword>
<protein>
    <submittedName>
        <fullName evidence="1">Uncharacterized protein</fullName>
    </submittedName>
</protein>
<dbReference type="EMBL" id="FRFG01000055">
    <property type="protein sequence ID" value="SHO58164.1"/>
    <property type="molecule type" value="Genomic_DNA"/>
</dbReference>
<proteinExistence type="predicted"/>